<organism evidence="2">
    <name type="scientific">Oryza brachyantha</name>
    <name type="common">malo sina</name>
    <dbReference type="NCBI Taxonomy" id="4533"/>
    <lineage>
        <taxon>Eukaryota</taxon>
        <taxon>Viridiplantae</taxon>
        <taxon>Streptophyta</taxon>
        <taxon>Embryophyta</taxon>
        <taxon>Tracheophyta</taxon>
        <taxon>Spermatophyta</taxon>
        <taxon>Magnoliopsida</taxon>
        <taxon>Liliopsida</taxon>
        <taxon>Poales</taxon>
        <taxon>Poaceae</taxon>
        <taxon>BOP clade</taxon>
        <taxon>Oryzoideae</taxon>
        <taxon>Oryzeae</taxon>
        <taxon>Oryzinae</taxon>
        <taxon>Oryza</taxon>
    </lineage>
</organism>
<dbReference type="HOGENOM" id="CLU_2296053_0_0_1"/>
<evidence type="ECO:0000313" key="2">
    <source>
        <dbReference type="EnsemblPlants" id="OB05G12310.1"/>
    </source>
</evidence>
<evidence type="ECO:0000256" key="1">
    <source>
        <dbReference type="SAM" id="MobiDB-lite"/>
    </source>
</evidence>
<feature type="compositionally biased region" description="Low complexity" evidence="1">
    <location>
        <begin position="53"/>
        <end position="62"/>
    </location>
</feature>
<dbReference type="AlphaFoldDB" id="J3M3Q7"/>
<sequence>MCDRSIVPWHCEVAVCSNGGEGASSWISRCRWRVLDSQPSEEDQEGGGGGQGVSPQAAAARDAAGRQPLPGDDVAGLPVALPAGRRRRCRGRRDGAQAVAD</sequence>
<protein>
    <submittedName>
        <fullName evidence="2">Uncharacterized protein</fullName>
    </submittedName>
</protein>
<reference evidence="2" key="1">
    <citation type="journal article" date="2013" name="Nat. Commun.">
        <title>Whole-genome sequencing of Oryza brachyantha reveals mechanisms underlying Oryza genome evolution.</title>
        <authorList>
            <person name="Chen J."/>
            <person name="Huang Q."/>
            <person name="Gao D."/>
            <person name="Wang J."/>
            <person name="Lang Y."/>
            <person name="Liu T."/>
            <person name="Li B."/>
            <person name="Bai Z."/>
            <person name="Luis Goicoechea J."/>
            <person name="Liang C."/>
            <person name="Chen C."/>
            <person name="Zhang W."/>
            <person name="Sun S."/>
            <person name="Liao Y."/>
            <person name="Zhang X."/>
            <person name="Yang L."/>
            <person name="Song C."/>
            <person name="Wang M."/>
            <person name="Shi J."/>
            <person name="Liu G."/>
            <person name="Liu J."/>
            <person name="Zhou H."/>
            <person name="Zhou W."/>
            <person name="Yu Q."/>
            <person name="An N."/>
            <person name="Chen Y."/>
            <person name="Cai Q."/>
            <person name="Wang B."/>
            <person name="Liu B."/>
            <person name="Min J."/>
            <person name="Huang Y."/>
            <person name="Wu H."/>
            <person name="Li Z."/>
            <person name="Zhang Y."/>
            <person name="Yin Y."/>
            <person name="Song W."/>
            <person name="Jiang J."/>
            <person name="Jackson S.A."/>
            <person name="Wing R.A."/>
            <person name="Wang J."/>
            <person name="Chen M."/>
        </authorList>
    </citation>
    <scope>NUCLEOTIDE SEQUENCE [LARGE SCALE GENOMIC DNA]</scope>
    <source>
        <strain evidence="2">cv. IRGC 101232</strain>
    </source>
</reference>
<evidence type="ECO:0000313" key="3">
    <source>
        <dbReference type="Proteomes" id="UP000006038"/>
    </source>
</evidence>
<dbReference type="Proteomes" id="UP000006038">
    <property type="component" value="Chromosome 5"/>
</dbReference>
<keyword evidence="3" id="KW-1185">Reference proteome</keyword>
<accession>J3M3Q7</accession>
<reference evidence="2" key="2">
    <citation type="submission" date="2013-04" db="UniProtKB">
        <authorList>
            <consortium name="EnsemblPlants"/>
        </authorList>
    </citation>
    <scope>IDENTIFICATION</scope>
</reference>
<name>J3M3Q7_ORYBR</name>
<dbReference type="Gramene" id="OB05G12310.1">
    <property type="protein sequence ID" value="OB05G12310.1"/>
    <property type="gene ID" value="OB05G12310"/>
</dbReference>
<feature type="region of interest" description="Disordered" evidence="1">
    <location>
        <begin position="37"/>
        <end position="80"/>
    </location>
</feature>
<proteinExistence type="predicted"/>
<dbReference type="EnsemblPlants" id="OB05G12310.1">
    <property type="protein sequence ID" value="OB05G12310.1"/>
    <property type="gene ID" value="OB05G12310"/>
</dbReference>